<name>A0ABV4AII4_9GAMM</name>
<organism evidence="2 3">
    <name type="scientific">Isoalcanivorax beigongshangi</name>
    <dbReference type="NCBI Taxonomy" id="3238810"/>
    <lineage>
        <taxon>Bacteria</taxon>
        <taxon>Pseudomonadati</taxon>
        <taxon>Pseudomonadota</taxon>
        <taxon>Gammaproteobacteria</taxon>
        <taxon>Oceanospirillales</taxon>
        <taxon>Alcanivoracaceae</taxon>
        <taxon>Isoalcanivorax</taxon>
    </lineage>
</organism>
<protein>
    <submittedName>
        <fullName evidence="2">ClpXP protease specificity-enhancing factor</fullName>
    </submittedName>
</protein>
<dbReference type="InterPro" id="IPR036760">
    <property type="entry name" value="SspB-like_sf"/>
</dbReference>
<proteinExistence type="predicted"/>
<reference evidence="2 3" key="1">
    <citation type="submission" date="2024-07" db="EMBL/GenBank/DDBJ databases">
        <authorList>
            <person name="Ren Q."/>
        </authorList>
    </citation>
    <scope>NUCLEOTIDE SEQUENCE [LARGE SCALE GENOMIC DNA]</scope>
    <source>
        <strain evidence="2 3">REN37</strain>
    </source>
</reference>
<dbReference type="EMBL" id="JBGCUO010000001">
    <property type="protein sequence ID" value="MEY1662634.1"/>
    <property type="molecule type" value="Genomic_DNA"/>
</dbReference>
<sequence>MSQLQVPPMTPNKPYLIRAIHEWICDNGLTTHLMVDAHYPGVLVPQEFVQDGQIVLNISPSAVGHFAADNEMIAFSARFGGRPMTIEVPVGAVLAVFARENGEGMAFEATPPPQDPAPTPPAPPAGGRPALKVVK</sequence>
<dbReference type="SUPFAM" id="SSF101738">
    <property type="entry name" value="SspB-like"/>
    <property type="match status" value="1"/>
</dbReference>
<dbReference type="NCBIfam" id="NF008769">
    <property type="entry name" value="PRK11798.2-5"/>
    <property type="match status" value="1"/>
</dbReference>
<dbReference type="PANTHER" id="PTHR37486">
    <property type="entry name" value="STRINGENT STARVATION PROTEIN B"/>
    <property type="match status" value="1"/>
</dbReference>
<dbReference type="PANTHER" id="PTHR37486:SF1">
    <property type="entry name" value="STRINGENT STARVATION PROTEIN B"/>
    <property type="match status" value="1"/>
</dbReference>
<dbReference type="InterPro" id="IPR007481">
    <property type="entry name" value="SspB"/>
</dbReference>
<comment type="caution">
    <text evidence="2">The sequence shown here is derived from an EMBL/GenBank/DDBJ whole genome shotgun (WGS) entry which is preliminary data.</text>
</comment>
<dbReference type="GO" id="GO:0008233">
    <property type="term" value="F:peptidase activity"/>
    <property type="evidence" value="ECO:0007669"/>
    <property type="project" value="UniProtKB-KW"/>
</dbReference>
<dbReference type="GO" id="GO:0006508">
    <property type="term" value="P:proteolysis"/>
    <property type="evidence" value="ECO:0007669"/>
    <property type="project" value="UniProtKB-KW"/>
</dbReference>
<evidence type="ECO:0000313" key="2">
    <source>
        <dbReference type="EMBL" id="MEY1662634.1"/>
    </source>
</evidence>
<evidence type="ECO:0000256" key="1">
    <source>
        <dbReference type="SAM" id="MobiDB-lite"/>
    </source>
</evidence>
<accession>A0ABV4AII4</accession>
<keyword evidence="3" id="KW-1185">Reference proteome</keyword>
<keyword evidence="2" id="KW-0378">Hydrolase</keyword>
<dbReference type="Proteomes" id="UP001562065">
    <property type="component" value="Unassembled WGS sequence"/>
</dbReference>
<feature type="compositionally biased region" description="Pro residues" evidence="1">
    <location>
        <begin position="110"/>
        <end position="126"/>
    </location>
</feature>
<dbReference type="Pfam" id="PF04386">
    <property type="entry name" value="SspB"/>
    <property type="match status" value="1"/>
</dbReference>
<keyword evidence="2" id="KW-0645">Protease</keyword>
<dbReference type="Gene3D" id="2.30.30.220">
    <property type="entry name" value="SspB-like"/>
    <property type="match status" value="1"/>
</dbReference>
<feature type="region of interest" description="Disordered" evidence="1">
    <location>
        <begin position="105"/>
        <end position="135"/>
    </location>
</feature>
<dbReference type="RefSeq" id="WP_369455864.1">
    <property type="nucleotide sequence ID" value="NZ_JBGCUO010000001.1"/>
</dbReference>
<gene>
    <name evidence="2" type="ORF">AB5I84_10790</name>
</gene>
<evidence type="ECO:0000313" key="3">
    <source>
        <dbReference type="Proteomes" id="UP001562065"/>
    </source>
</evidence>